<dbReference type="PRINTS" id="PR00385">
    <property type="entry name" value="P450"/>
</dbReference>
<evidence type="ECO:0000256" key="4">
    <source>
        <dbReference type="ARBA" id="ARBA00023002"/>
    </source>
</evidence>
<dbReference type="PANTHER" id="PTHR46206">
    <property type="entry name" value="CYTOCHROME P450"/>
    <property type="match status" value="1"/>
</dbReference>
<keyword evidence="3 6" id="KW-0479">Metal-binding</keyword>
<keyword evidence="6 7" id="KW-0349">Heme</keyword>
<dbReference type="InterPro" id="IPR002401">
    <property type="entry name" value="Cyt_P450_E_grp-I"/>
</dbReference>
<dbReference type="PRINTS" id="PR00463">
    <property type="entry name" value="EP450I"/>
</dbReference>
<dbReference type="AlphaFoldDB" id="A0A0C3BB93"/>
<dbReference type="CDD" id="cd11041">
    <property type="entry name" value="CYP503A1-like"/>
    <property type="match status" value="1"/>
</dbReference>
<dbReference type="GO" id="GO:0005506">
    <property type="term" value="F:iron ion binding"/>
    <property type="evidence" value="ECO:0007669"/>
    <property type="project" value="InterPro"/>
</dbReference>
<evidence type="ECO:0000256" key="7">
    <source>
        <dbReference type="RuleBase" id="RU000461"/>
    </source>
</evidence>
<sequence>NIPIIGFSDPVLSYFSALKNVTHAKNMLTTGYALDKRGMFKAPGWHVYICGPKLIEELCRLPDNTLDIQAAAKITLQGDYTFSPSIFSNGYHIPIIRHDLTRVLPAIFPAVVNELKVAFEEYVPCPASGEWISVKALDSLMRIICRASNTTFVGLPLCRNKEYMDVMLKYTIDVVLGAHIIGLFPKFLRPFAGRFVSNTRRRYNTAKKHISPVIEERYRKLEEHNGDWTCLPNDMLSWHMQAAEGVEKTPESLTYRILMLNFVSLHTVNTWVLFHIAAYPEYVPELRDEMDQVLEGSEWTCAAMNSLQKLDSFIKEVLRVKPVIGANITRLALRAFTLSNGTYIPAGTKISAAADPQHFDPEIFGENAAEFDGFRFIKLQDVGSVSQRLATSTSDYVGFGYGRHICPGRHFAVHEIKALVCHVLMNYDLKFVNSKFKHGQVPDAIWVGTMCALDPNVELMFKRREFKQFLQINYSSFAKWTWTVCKIQYSQL</sequence>
<keyword evidence="9" id="KW-1185">Reference proteome</keyword>
<comment type="similarity">
    <text evidence="2 7">Belongs to the cytochrome P450 family.</text>
</comment>
<dbReference type="InterPro" id="IPR001128">
    <property type="entry name" value="Cyt_P450"/>
</dbReference>
<feature type="binding site" description="axial binding residue" evidence="6">
    <location>
        <position position="406"/>
    </location>
    <ligand>
        <name>heme</name>
        <dbReference type="ChEBI" id="CHEBI:30413"/>
    </ligand>
    <ligandPart>
        <name>Fe</name>
        <dbReference type="ChEBI" id="CHEBI:18248"/>
    </ligandPart>
</feature>
<dbReference type="GO" id="GO:0004497">
    <property type="term" value="F:monooxygenase activity"/>
    <property type="evidence" value="ECO:0007669"/>
    <property type="project" value="UniProtKB-KW"/>
</dbReference>
<keyword evidence="4 7" id="KW-0560">Oxidoreductase</keyword>
<reference evidence="9" key="2">
    <citation type="submission" date="2015-01" db="EMBL/GenBank/DDBJ databases">
        <title>Evolutionary Origins and Diversification of the Mycorrhizal Mutualists.</title>
        <authorList>
            <consortium name="DOE Joint Genome Institute"/>
            <consortium name="Mycorrhizal Genomics Consortium"/>
            <person name="Kohler A."/>
            <person name="Kuo A."/>
            <person name="Nagy L.G."/>
            <person name="Floudas D."/>
            <person name="Copeland A."/>
            <person name="Barry K.W."/>
            <person name="Cichocki N."/>
            <person name="Veneault-Fourrey C."/>
            <person name="LaButti K."/>
            <person name="Lindquist E.A."/>
            <person name="Lipzen A."/>
            <person name="Lundell T."/>
            <person name="Morin E."/>
            <person name="Murat C."/>
            <person name="Riley R."/>
            <person name="Ohm R."/>
            <person name="Sun H."/>
            <person name="Tunlid A."/>
            <person name="Henrissat B."/>
            <person name="Grigoriev I.V."/>
            <person name="Hibbett D.S."/>
            <person name="Martin F."/>
        </authorList>
    </citation>
    <scope>NUCLEOTIDE SEQUENCE [LARGE SCALE GENOMIC DNA]</scope>
    <source>
        <strain evidence="9">F 1598</strain>
    </source>
</reference>
<evidence type="ECO:0000313" key="9">
    <source>
        <dbReference type="Proteomes" id="UP000054166"/>
    </source>
</evidence>
<reference evidence="8 9" key="1">
    <citation type="submission" date="2014-04" db="EMBL/GenBank/DDBJ databases">
        <authorList>
            <consortium name="DOE Joint Genome Institute"/>
            <person name="Kuo A."/>
            <person name="Tarkka M."/>
            <person name="Buscot F."/>
            <person name="Kohler A."/>
            <person name="Nagy L.G."/>
            <person name="Floudas D."/>
            <person name="Copeland A."/>
            <person name="Barry K.W."/>
            <person name="Cichocki N."/>
            <person name="Veneault-Fourrey C."/>
            <person name="LaButti K."/>
            <person name="Lindquist E.A."/>
            <person name="Lipzen A."/>
            <person name="Lundell T."/>
            <person name="Morin E."/>
            <person name="Murat C."/>
            <person name="Sun H."/>
            <person name="Tunlid A."/>
            <person name="Henrissat B."/>
            <person name="Grigoriev I.V."/>
            <person name="Hibbett D.S."/>
            <person name="Martin F."/>
            <person name="Nordberg H.P."/>
            <person name="Cantor M.N."/>
            <person name="Hua S.X."/>
        </authorList>
    </citation>
    <scope>NUCLEOTIDE SEQUENCE [LARGE SCALE GENOMIC DNA]</scope>
    <source>
        <strain evidence="8 9">F 1598</strain>
    </source>
</reference>
<protein>
    <recommendedName>
        <fullName evidence="10">Cytochrome P450</fullName>
    </recommendedName>
</protein>
<feature type="non-terminal residue" evidence="8">
    <location>
        <position position="1"/>
    </location>
</feature>
<accession>A0A0C3BB93</accession>
<evidence type="ECO:0000256" key="2">
    <source>
        <dbReference type="ARBA" id="ARBA00010617"/>
    </source>
</evidence>
<dbReference type="SUPFAM" id="SSF48264">
    <property type="entry name" value="Cytochrome P450"/>
    <property type="match status" value="1"/>
</dbReference>
<evidence type="ECO:0000313" key="8">
    <source>
        <dbReference type="EMBL" id="KIM83563.1"/>
    </source>
</evidence>
<dbReference type="EMBL" id="KN832990">
    <property type="protein sequence ID" value="KIM83563.1"/>
    <property type="molecule type" value="Genomic_DNA"/>
</dbReference>
<keyword evidence="7" id="KW-0503">Monooxygenase</keyword>
<dbReference type="OrthoDB" id="1844152at2759"/>
<evidence type="ECO:0000256" key="5">
    <source>
        <dbReference type="ARBA" id="ARBA00023004"/>
    </source>
</evidence>
<dbReference type="Gene3D" id="1.10.630.10">
    <property type="entry name" value="Cytochrome P450"/>
    <property type="match status" value="1"/>
</dbReference>
<keyword evidence="5 6" id="KW-0408">Iron</keyword>
<dbReference type="STRING" id="765440.A0A0C3BB93"/>
<comment type="cofactor">
    <cofactor evidence="1 6">
        <name>heme</name>
        <dbReference type="ChEBI" id="CHEBI:30413"/>
    </cofactor>
</comment>
<gene>
    <name evidence="8" type="ORF">PILCRDRAFT_69319</name>
</gene>
<evidence type="ECO:0008006" key="10">
    <source>
        <dbReference type="Google" id="ProtNLM"/>
    </source>
</evidence>
<evidence type="ECO:0000256" key="3">
    <source>
        <dbReference type="ARBA" id="ARBA00022723"/>
    </source>
</evidence>
<dbReference type="GO" id="GO:0016705">
    <property type="term" value="F:oxidoreductase activity, acting on paired donors, with incorporation or reduction of molecular oxygen"/>
    <property type="evidence" value="ECO:0007669"/>
    <property type="project" value="InterPro"/>
</dbReference>
<organism evidence="8 9">
    <name type="scientific">Piloderma croceum (strain F 1598)</name>
    <dbReference type="NCBI Taxonomy" id="765440"/>
    <lineage>
        <taxon>Eukaryota</taxon>
        <taxon>Fungi</taxon>
        <taxon>Dikarya</taxon>
        <taxon>Basidiomycota</taxon>
        <taxon>Agaricomycotina</taxon>
        <taxon>Agaricomycetes</taxon>
        <taxon>Agaricomycetidae</taxon>
        <taxon>Atheliales</taxon>
        <taxon>Atheliaceae</taxon>
        <taxon>Piloderma</taxon>
    </lineage>
</organism>
<dbReference type="HOGENOM" id="CLU_022195_0_2_1"/>
<evidence type="ECO:0000256" key="1">
    <source>
        <dbReference type="ARBA" id="ARBA00001971"/>
    </source>
</evidence>
<dbReference type="InterPro" id="IPR036396">
    <property type="entry name" value="Cyt_P450_sf"/>
</dbReference>
<dbReference type="Proteomes" id="UP000054166">
    <property type="component" value="Unassembled WGS sequence"/>
</dbReference>
<evidence type="ECO:0000256" key="6">
    <source>
        <dbReference type="PIRSR" id="PIRSR602401-1"/>
    </source>
</evidence>
<dbReference type="GO" id="GO:0020037">
    <property type="term" value="F:heme binding"/>
    <property type="evidence" value="ECO:0007669"/>
    <property type="project" value="InterPro"/>
</dbReference>
<proteinExistence type="inferred from homology"/>
<dbReference type="InParanoid" id="A0A0C3BB93"/>
<dbReference type="InterPro" id="IPR017972">
    <property type="entry name" value="Cyt_P450_CS"/>
</dbReference>
<dbReference type="Pfam" id="PF00067">
    <property type="entry name" value="p450"/>
    <property type="match status" value="1"/>
</dbReference>
<name>A0A0C3BB93_PILCF</name>
<dbReference type="PROSITE" id="PS00086">
    <property type="entry name" value="CYTOCHROME_P450"/>
    <property type="match status" value="1"/>
</dbReference>